<gene>
    <name evidence="3" type="ORF">R5R35_009242</name>
</gene>
<accession>A0AAN9VD85</accession>
<evidence type="ECO:0000256" key="2">
    <source>
        <dbReference type="SAM" id="SignalP"/>
    </source>
</evidence>
<feature type="region of interest" description="Disordered" evidence="1">
    <location>
        <begin position="219"/>
        <end position="254"/>
    </location>
</feature>
<sequence length="254" mass="25038">MAADAVSAAAAGAGAGAGGRWCLCALLALAASAAAAAAAAGGPGAFYPSGRYGKRVETEVPLAPAGRGGWAAGRFGRSGVMLPRADRFFMGSRYGKRAGGGPALPELAQLAQAAQAVQQAQQQQQQQQQQQAPSALAQLPALPPLAPLPDLWAAPSGAASDFATSSEEMGVSRSSALLLAPRTGVGAGAGARGPPAAPAASSVAACVYTGVADLYRCTDREASEPRSGLAATPPQPSQQQPPAQQAAQQAAGAE</sequence>
<dbReference type="EMBL" id="JAZDUA010000264">
    <property type="protein sequence ID" value="KAK7862669.1"/>
    <property type="molecule type" value="Genomic_DNA"/>
</dbReference>
<organism evidence="3 4">
    <name type="scientific">Gryllus longicercus</name>
    <dbReference type="NCBI Taxonomy" id="2509291"/>
    <lineage>
        <taxon>Eukaryota</taxon>
        <taxon>Metazoa</taxon>
        <taxon>Ecdysozoa</taxon>
        <taxon>Arthropoda</taxon>
        <taxon>Hexapoda</taxon>
        <taxon>Insecta</taxon>
        <taxon>Pterygota</taxon>
        <taxon>Neoptera</taxon>
        <taxon>Polyneoptera</taxon>
        <taxon>Orthoptera</taxon>
        <taxon>Ensifera</taxon>
        <taxon>Gryllidea</taxon>
        <taxon>Grylloidea</taxon>
        <taxon>Gryllidae</taxon>
        <taxon>Gryllinae</taxon>
        <taxon>Gryllus</taxon>
    </lineage>
</organism>
<keyword evidence="4" id="KW-1185">Reference proteome</keyword>
<dbReference type="Proteomes" id="UP001378592">
    <property type="component" value="Unassembled WGS sequence"/>
</dbReference>
<reference evidence="3 4" key="1">
    <citation type="submission" date="2024-03" db="EMBL/GenBank/DDBJ databases">
        <title>The genome assembly and annotation of the cricket Gryllus longicercus Weissman &amp; Gray.</title>
        <authorList>
            <person name="Szrajer S."/>
            <person name="Gray D."/>
            <person name="Ylla G."/>
        </authorList>
    </citation>
    <scope>NUCLEOTIDE SEQUENCE [LARGE SCALE GENOMIC DNA]</scope>
    <source>
        <strain evidence="3">DAG 2021-001</strain>
        <tissue evidence="3">Whole body minus gut</tissue>
    </source>
</reference>
<feature type="compositionally biased region" description="Low complexity" evidence="1">
    <location>
        <begin position="237"/>
        <end position="254"/>
    </location>
</feature>
<proteinExistence type="predicted"/>
<keyword evidence="2" id="KW-0732">Signal</keyword>
<name>A0AAN9VD85_9ORTH</name>
<evidence type="ECO:0000313" key="3">
    <source>
        <dbReference type="EMBL" id="KAK7862669.1"/>
    </source>
</evidence>
<feature type="signal peptide" evidence="2">
    <location>
        <begin position="1"/>
        <end position="37"/>
    </location>
</feature>
<comment type="caution">
    <text evidence="3">The sequence shown here is derived from an EMBL/GenBank/DDBJ whole genome shotgun (WGS) entry which is preliminary data.</text>
</comment>
<dbReference type="AlphaFoldDB" id="A0AAN9VD85"/>
<feature type="chain" id="PRO_5042832374" evidence="2">
    <location>
        <begin position="38"/>
        <end position="254"/>
    </location>
</feature>
<protein>
    <submittedName>
        <fullName evidence="3">Uncharacterized protein</fullName>
    </submittedName>
</protein>
<evidence type="ECO:0000256" key="1">
    <source>
        <dbReference type="SAM" id="MobiDB-lite"/>
    </source>
</evidence>
<evidence type="ECO:0000313" key="4">
    <source>
        <dbReference type="Proteomes" id="UP001378592"/>
    </source>
</evidence>